<keyword evidence="3" id="KW-1185">Reference proteome</keyword>
<evidence type="ECO:0000313" key="2">
    <source>
        <dbReference type="EMBL" id="KNZ45543.1"/>
    </source>
</evidence>
<evidence type="ECO:0000313" key="3">
    <source>
        <dbReference type="Proteomes" id="UP000037035"/>
    </source>
</evidence>
<comment type="caution">
    <text evidence="2">The sequence shown here is derived from an EMBL/GenBank/DDBJ whole genome shotgun (WGS) entry which is preliminary data.</text>
</comment>
<evidence type="ECO:0000256" key="1">
    <source>
        <dbReference type="SAM" id="MobiDB-lite"/>
    </source>
</evidence>
<organism evidence="2 3">
    <name type="scientific">Puccinia sorghi</name>
    <dbReference type="NCBI Taxonomy" id="27349"/>
    <lineage>
        <taxon>Eukaryota</taxon>
        <taxon>Fungi</taxon>
        <taxon>Dikarya</taxon>
        <taxon>Basidiomycota</taxon>
        <taxon>Pucciniomycotina</taxon>
        <taxon>Pucciniomycetes</taxon>
        <taxon>Pucciniales</taxon>
        <taxon>Pucciniaceae</taxon>
        <taxon>Puccinia</taxon>
    </lineage>
</organism>
<reference evidence="2 3" key="1">
    <citation type="submission" date="2015-08" db="EMBL/GenBank/DDBJ databases">
        <title>Next Generation Sequencing and Analysis of the Genome of Puccinia sorghi L Schw, the Causal Agent of Maize Common Rust.</title>
        <authorList>
            <person name="Rochi L."/>
            <person name="Burguener G."/>
            <person name="Darino M."/>
            <person name="Turjanski A."/>
            <person name="Kreff E."/>
            <person name="Dieguez M.J."/>
            <person name="Sacco F."/>
        </authorList>
    </citation>
    <scope>NUCLEOTIDE SEQUENCE [LARGE SCALE GENOMIC DNA]</scope>
    <source>
        <strain evidence="2 3">RO10H11247</strain>
    </source>
</reference>
<protein>
    <submittedName>
        <fullName evidence="2">Uncharacterized protein</fullName>
    </submittedName>
</protein>
<feature type="compositionally biased region" description="Basic and acidic residues" evidence="1">
    <location>
        <begin position="182"/>
        <end position="191"/>
    </location>
</feature>
<dbReference type="Proteomes" id="UP000037035">
    <property type="component" value="Unassembled WGS sequence"/>
</dbReference>
<feature type="compositionally biased region" description="Polar residues" evidence="1">
    <location>
        <begin position="74"/>
        <end position="100"/>
    </location>
</feature>
<feature type="region of interest" description="Disordered" evidence="1">
    <location>
        <begin position="64"/>
        <end position="100"/>
    </location>
</feature>
<dbReference type="VEuPathDB" id="FungiDB:VP01_801g16"/>
<proteinExistence type="predicted"/>
<name>A0A0L6UAF9_9BASI</name>
<dbReference type="EMBL" id="LAVV01013517">
    <property type="protein sequence ID" value="KNZ45543.1"/>
    <property type="molecule type" value="Genomic_DNA"/>
</dbReference>
<gene>
    <name evidence="2" type="ORF">VP01_801g16</name>
</gene>
<feature type="region of interest" description="Disordered" evidence="1">
    <location>
        <begin position="170"/>
        <end position="191"/>
    </location>
</feature>
<dbReference type="AlphaFoldDB" id="A0A0L6UAF9"/>
<accession>A0A0L6UAF9</accession>
<sequence length="191" mass="20855">MPPGYHVEECFQHVACLSRADVVSLGLSKEGSVWKAFKLFQMMDSLPPVSSAASTIGARKSPLENLQGAAKATQDPSNRHPQQSVSRFTSTTSAQTNSPLTQVVKEPASGFIPQRQTQAQYDNINRGNYMEQIYTPLPAARYAAVAVSAQHNPLLTGLWWLHPQEPATSLKDLEAAQTSNARRRDIPKGPS</sequence>